<proteinExistence type="predicted"/>
<protein>
    <submittedName>
        <fullName evidence="3">2-oxoglutarate ferredoxin oxidoreductase subunit gamma</fullName>
    </submittedName>
</protein>
<name>A0A1V1PCL0_9BACT</name>
<evidence type="ECO:0000313" key="4">
    <source>
        <dbReference type="Proteomes" id="UP000189670"/>
    </source>
</evidence>
<dbReference type="GO" id="GO:0016903">
    <property type="term" value="F:oxidoreductase activity, acting on the aldehyde or oxo group of donors"/>
    <property type="evidence" value="ECO:0007669"/>
    <property type="project" value="InterPro"/>
</dbReference>
<dbReference type="AlphaFoldDB" id="A0A1V1PCL0"/>
<keyword evidence="1" id="KW-0560">Oxidoreductase</keyword>
<sequence length="145" mass="15857">MAWIPSYGPEMRGGTAYCTVVIGDTPIGSPIIQNPMNLVAMNQPSMEKFSKLVKPNGLILKNSSLVPINSERSDLNEYEIAANAIANDLGTIKVANIVALGAFVQKTRIFSFDLIQDILKKELSKKPELLKINLKAVQRGKESVN</sequence>
<dbReference type="Pfam" id="PF01558">
    <property type="entry name" value="POR"/>
    <property type="match status" value="1"/>
</dbReference>
<accession>A0A1V1PCL0</accession>
<gene>
    <name evidence="3" type="ORF">OMM_01748</name>
</gene>
<dbReference type="InterPro" id="IPR052554">
    <property type="entry name" value="2-oxoglutarate_synth_KorC"/>
</dbReference>
<reference evidence="4" key="1">
    <citation type="submission" date="2012-11" db="EMBL/GenBank/DDBJ databases">
        <authorList>
            <person name="Lucero-Rivera Y.E."/>
            <person name="Tovar-Ramirez D."/>
        </authorList>
    </citation>
    <scope>NUCLEOTIDE SEQUENCE [LARGE SCALE GENOMIC DNA]</scope>
    <source>
        <strain evidence="4">Araruama</strain>
    </source>
</reference>
<evidence type="ECO:0000259" key="2">
    <source>
        <dbReference type="Pfam" id="PF01558"/>
    </source>
</evidence>
<dbReference type="PANTHER" id="PTHR42730:SF1">
    <property type="entry name" value="2-OXOGLUTARATE SYNTHASE SUBUNIT KORC"/>
    <property type="match status" value="1"/>
</dbReference>
<organism evidence="3 4">
    <name type="scientific">Candidatus Magnetoglobus multicellularis str. Araruama</name>
    <dbReference type="NCBI Taxonomy" id="890399"/>
    <lineage>
        <taxon>Bacteria</taxon>
        <taxon>Pseudomonadati</taxon>
        <taxon>Thermodesulfobacteriota</taxon>
        <taxon>Desulfobacteria</taxon>
        <taxon>Desulfobacterales</taxon>
        <taxon>Desulfobacteraceae</taxon>
        <taxon>Candidatus Magnetoglobus</taxon>
    </lineage>
</organism>
<evidence type="ECO:0000256" key="1">
    <source>
        <dbReference type="ARBA" id="ARBA00023002"/>
    </source>
</evidence>
<dbReference type="PANTHER" id="PTHR42730">
    <property type="entry name" value="2-OXOGLUTARATE SYNTHASE SUBUNIT KORC"/>
    <property type="match status" value="1"/>
</dbReference>
<dbReference type="InterPro" id="IPR002869">
    <property type="entry name" value="Pyrv_flavodox_OxRed_cen"/>
</dbReference>
<dbReference type="Gene3D" id="3.40.920.10">
    <property type="entry name" value="Pyruvate-ferredoxin oxidoreductase, PFOR, domain III"/>
    <property type="match status" value="1"/>
</dbReference>
<dbReference type="Proteomes" id="UP000189670">
    <property type="component" value="Unassembled WGS sequence"/>
</dbReference>
<evidence type="ECO:0000313" key="3">
    <source>
        <dbReference type="EMBL" id="ETR72415.1"/>
    </source>
</evidence>
<comment type="caution">
    <text evidence="3">The sequence shown here is derived from an EMBL/GenBank/DDBJ whole genome shotgun (WGS) entry which is preliminary data.</text>
</comment>
<dbReference type="EMBL" id="ATBP01000150">
    <property type="protein sequence ID" value="ETR72415.1"/>
    <property type="molecule type" value="Genomic_DNA"/>
</dbReference>
<feature type="domain" description="Pyruvate/ketoisovalerate oxidoreductase catalytic" evidence="2">
    <location>
        <begin position="3"/>
        <end position="141"/>
    </location>
</feature>
<dbReference type="SUPFAM" id="SSF53323">
    <property type="entry name" value="Pyruvate-ferredoxin oxidoreductase, PFOR, domain III"/>
    <property type="match status" value="1"/>
</dbReference>
<dbReference type="InterPro" id="IPR019752">
    <property type="entry name" value="Pyrv/ketoisovalerate_OxRed_cat"/>
</dbReference>